<sequence length="166" mass="18314">MSDKPTPAPRAQRAITATWRLLVLLAVIAAIGLVLAHSLRVYFVQRAEIADLKVQIAQEQSNIADLNDQLERWNDPEYVRAIARERLGWVMPGEVGYHVLGADGKPLDGATIDAGEDEDAGTWWERMWGSVQVADQLAEEESTAEAPDPDRTIEPSPAPSTEDENE</sequence>
<evidence type="ECO:0000313" key="3">
    <source>
        <dbReference type="Proteomes" id="UP000824504"/>
    </source>
</evidence>
<dbReference type="Pfam" id="PF04977">
    <property type="entry name" value="DivIC"/>
    <property type="match status" value="1"/>
</dbReference>
<dbReference type="InterPro" id="IPR007060">
    <property type="entry name" value="FtsL/DivIC"/>
</dbReference>
<evidence type="ECO:0000313" key="2">
    <source>
        <dbReference type="EMBL" id="QXT63464.1"/>
    </source>
</evidence>
<proteinExistence type="predicted"/>
<protein>
    <submittedName>
        <fullName evidence="2">Septum formation initiator family protein</fullName>
    </submittedName>
</protein>
<dbReference type="EMBL" id="CP079216">
    <property type="protein sequence ID" value="QXT63464.1"/>
    <property type="molecule type" value="Genomic_DNA"/>
</dbReference>
<gene>
    <name evidence="2" type="ORF">KDB89_03005</name>
</gene>
<dbReference type="RefSeq" id="WP_219083392.1">
    <property type="nucleotide sequence ID" value="NZ_CP079216.1"/>
</dbReference>
<accession>A0ABX8SQI5</accession>
<keyword evidence="3" id="KW-1185">Reference proteome</keyword>
<reference evidence="2 3" key="1">
    <citation type="submission" date="2021-07" db="EMBL/GenBank/DDBJ databases">
        <title>complete genome sequencing of Tessaracoccus sp.J1M15.</title>
        <authorList>
            <person name="Bae J.-W."/>
            <person name="Kim D.-y."/>
        </authorList>
    </citation>
    <scope>NUCLEOTIDE SEQUENCE [LARGE SCALE GENOMIC DNA]</scope>
    <source>
        <strain evidence="2 3">J1M15</strain>
    </source>
</reference>
<dbReference type="Proteomes" id="UP000824504">
    <property type="component" value="Chromosome"/>
</dbReference>
<name>A0ABX8SQI5_9ACTN</name>
<organism evidence="2 3">
    <name type="scientific">Tessaracoccus palaemonis</name>
    <dbReference type="NCBI Taxonomy" id="2829499"/>
    <lineage>
        <taxon>Bacteria</taxon>
        <taxon>Bacillati</taxon>
        <taxon>Actinomycetota</taxon>
        <taxon>Actinomycetes</taxon>
        <taxon>Propionibacteriales</taxon>
        <taxon>Propionibacteriaceae</taxon>
        <taxon>Tessaracoccus</taxon>
    </lineage>
</organism>
<evidence type="ECO:0000256" key="1">
    <source>
        <dbReference type="SAM" id="MobiDB-lite"/>
    </source>
</evidence>
<feature type="region of interest" description="Disordered" evidence="1">
    <location>
        <begin position="135"/>
        <end position="166"/>
    </location>
</feature>